<evidence type="ECO:0000256" key="6">
    <source>
        <dbReference type="PIRSR" id="PIRSR000138-1"/>
    </source>
</evidence>
<gene>
    <name evidence="9" type="ORF">BXY57_1696</name>
</gene>
<evidence type="ECO:0000313" key="9">
    <source>
        <dbReference type="EMBL" id="PJJ76094.1"/>
    </source>
</evidence>
<feature type="active site" description="Proton acceptor" evidence="6">
    <location>
        <position position="281"/>
    </location>
</feature>
<name>A0A2M9CW26_9BACT</name>
<feature type="binding site" evidence="7">
    <location>
        <position position="133"/>
    </location>
    <ligand>
        <name>FMN</name>
        <dbReference type="ChEBI" id="CHEBI:58210"/>
    </ligand>
</feature>
<evidence type="ECO:0000256" key="4">
    <source>
        <dbReference type="ARBA" id="ARBA00023002"/>
    </source>
</evidence>
<feature type="binding site" evidence="7">
    <location>
        <position position="281"/>
    </location>
    <ligand>
        <name>glyoxylate</name>
        <dbReference type="ChEBI" id="CHEBI:36655"/>
    </ligand>
</feature>
<keyword evidence="10" id="KW-1185">Reference proteome</keyword>
<evidence type="ECO:0000256" key="2">
    <source>
        <dbReference type="ARBA" id="ARBA00022630"/>
    </source>
</evidence>
<dbReference type="EMBL" id="PGFG01000001">
    <property type="protein sequence ID" value="PJJ76094.1"/>
    <property type="molecule type" value="Genomic_DNA"/>
</dbReference>
<dbReference type="GO" id="GO:0009060">
    <property type="term" value="P:aerobic respiration"/>
    <property type="evidence" value="ECO:0007669"/>
    <property type="project" value="TreeGrafter"/>
</dbReference>
<protein>
    <submittedName>
        <fullName evidence="9">L-lactate dehydrogenase (Cytochrome)</fullName>
    </submittedName>
</protein>
<dbReference type="InterPro" id="IPR000262">
    <property type="entry name" value="FMN-dep_DH"/>
</dbReference>
<evidence type="ECO:0000259" key="8">
    <source>
        <dbReference type="PROSITE" id="PS51349"/>
    </source>
</evidence>
<accession>A0A2M9CW26</accession>
<dbReference type="InterPro" id="IPR037396">
    <property type="entry name" value="FMN_HAD"/>
</dbReference>
<dbReference type="SUPFAM" id="SSF51395">
    <property type="entry name" value="FMN-linked oxidoreductases"/>
    <property type="match status" value="1"/>
</dbReference>
<keyword evidence="2 7" id="KW-0285">Flavoprotein</keyword>
<dbReference type="GO" id="GO:0005886">
    <property type="term" value="C:plasma membrane"/>
    <property type="evidence" value="ECO:0007669"/>
    <property type="project" value="TreeGrafter"/>
</dbReference>
<dbReference type="RefSeq" id="WP_100314619.1">
    <property type="nucleotide sequence ID" value="NZ_PGFG01000001.1"/>
</dbReference>
<evidence type="ECO:0000313" key="10">
    <source>
        <dbReference type="Proteomes" id="UP000230000"/>
    </source>
</evidence>
<dbReference type="PIRSF" id="PIRSF000138">
    <property type="entry name" value="Al-hdrx_acd_dh"/>
    <property type="match status" value="1"/>
</dbReference>
<dbReference type="CDD" id="cd02809">
    <property type="entry name" value="alpha_hydroxyacid_oxid_FMN"/>
    <property type="match status" value="1"/>
</dbReference>
<feature type="binding site" evidence="7">
    <location>
        <position position="30"/>
    </location>
    <ligand>
        <name>glyoxylate</name>
        <dbReference type="ChEBI" id="CHEBI:36655"/>
    </ligand>
</feature>
<comment type="caution">
    <text evidence="9">The sequence shown here is derived from an EMBL/GenBank/DDBJ whole genome shotgun (WGS) entry which is preliminary data.</text>
</comment>
<reference evidence="9 10" key="1">
    <citation type="submission" date="2017-11" db="EMBL/GenBank/DDBJ databases">
        <title>Genomic Encyclopedia of Archaeal and Bacterial Type Strains, Phase II (KMG-II): From Individual Species to Whole Genera.</title>
        <authorList>
            <person name="Goeker M."/>
        </authorList>
    </citation>
    <scope>NUCLEOTIDE SEQUENCE [LARGE SCALE GENOMIC DNA]</scope>
    <source>
        <strain evidence="9 10">DSM 27268</strain>
    </source>
</reference>
<dbReference type="GO" id="GO:0004459">
    <property type="term" value="F:L-lactate dehydrogenase (NAD+) activity"/>
    <property type="evidence" value="ECO:0007669"/>
    <property type="project" value="TreeGrafter"/>
</dbReference>
<sequence length="384" mass="43333">MGLGYNPRYPSVEDLRKRAKRRIPRFAFDYLDGGCNEEINLIKNTDELRKVELLPTYIKQYDGVDMGVKLWEKEYSAPFGIAPVGLQGLIWPRAPQILAKAAYNHKIPFVLSTVSTATIEEIADITQGEAWFQLYHPVEDELRDRLLKRAEDAGYDVLVILADVPSFGYRNKEIKNGLSMPPRMTFSNVCQILGKPKWAFTTLIHGLPRFQTLLPYIPRGLNLHHLGLFMNQTFNGRLNDEKLKRLRDVWKRKLVLKGLANPADVEKCIEIGLDGIIISNHGGRQLDAGPSSIKALQEIVPHYKGKIRIMMDSGIRSGPDIARALACGAEFVFLGRTFMYGVAALGKKGGEHTIGILKRQLQQIMEQLGCERVEDLLNCKIDVH</sequence>
<feature type="binding site" evidence="7">
    <location>
        <begin position="312"/>
        <end position="316"/>
    </location>
    <ligand>
        <name>FMN</name>
        <dbReference type="ChEBI" id="CHEBI:58210"/>
    </ligand>
</feature>
<feature type="binding site" evidence="7">
    <location>
        <position position="135"/>
    </location>
    <ligand>
        <name>glyoxylate</name>
        <dbReference type="ChEBI" id="CHEBI:36655"/>
    </ligand>
</feature>
<evidence type="ECO:0000256" key="7">
    <source>
        <dbReference type="PIRSR" id="PIRSR000138-2"/>
    </source>
</evidence>
<feature type="binding site" evidence="7">
    <location>
        <position position="279"/>
    </location>
    <ligand>
        <name>FMN</name>
        <dbReference type="ChEBI" id="CHEBI:58210"/>
    </ligand>
</feature>
<dbReference type="Pfam" id="PF01070">
    <property type="entry name" value="FMN_dh"/>
    <property type="match status" value="1"/>
</dbReference>
<feature type="binding site" evidence="7">
    <location>
        <begin position="83"/>
        <end position="85"/>
    </location>
    <ligand>
        <name>FMN</name>
        <dbReference type="ChEBI" id="CHEBI:58210"/>
    </ligand>
</feature>
<feature type="domain" description="FMN hydroxy acid dehydrogenase" evidence="8">
    <location>
        <begin position="4"/>
        <end position="384"/>
    </location>
</feature>
<dbReference type="InterPro" id="IPR013785">
    <property type="entry name" value="Aldolase_TIM"/>
</dbReference>
<evidence type="ECO:0000256" key="1">
    <source>
        <dbReference type="ARBA" id="ARBA00001917"/>
    </source>
</evidence>
<comment type="similarity">
    <text evidence="5">Belongs to the FMN-dependent alpha-hydroxy acid dehydrogenase family.</text>
</comment>
<dbReference type="InterPro" id="IPR012133">
    <property type="entry name" value="Alpha-hydoxy_acid_DH_FMN"/>
</dbReference>
<dbReference type="OrthoDB" id="9770452at2"/>
<feature type="binding site" evidence="7">
    <location>
        <position position="170"/>
    </location>
    <ligand>
        <name>glyoxylate</name>
        <dbReference type="ChEBI" id="CHEBI:36655"/>
    </ligand>
</feature>
<organism evidence="9 10">
    <name type="scientific">Thermoflavifilum aggregans</name>
    <dbReference type="NCBI Taxonomy" id="454188"/>
    <lineage>
        <taxon>Bacteria</taxon>
        <taxon>Pseudomonadati</taxon>
        <taxon>Bacteroidota</taxon>
        <taxon>Chitinophagia</taxon>
        <taxon>Chitinophagales</taxon>
        <taxon>Chitinophagaceae</taxon>
        <taxon>Thermoflavifilum</taxon>
    </lineage>
</organism>
<dbReference type="GO" id="GO:0010181">
    <property type="term" value="F:FMN binding"/>
    <property type="evidence" value="ECO:0007669"/>
    <property type="project" value="InterPro"/>
</dbReference>
<keyword evidence="4" id="KW-0560">Oxidoreductase</keyword>
<dbReference type="Proteomes" id="UP000230000">
    <property type="component" value="Unassembled WGS sequence"/>
</dbReference>
<dbReference type="InterPro" id="IPR008259">
    <property type="entry name" value="FMN_hydac_DH_AS"/>
</dbReference>
<dbReference type="AlphaFoldDB" id="A0A2M9CW26"/>
<proteinExistence type="inferred from homology"/>
<feature type="binding site" evidence="7">
    <location>
        <begin position="335"/>
        <end position="336"/>
    </location>
    <ligand>
        <name>FMN</name>
        <dbReference type="ChEBI" id="CHEBI:58210"/>
    </ligand>
</feature>
<dbReference type="Gene3D" id="3.20.20.70">
    <property type="entry name" value="Aldolase class I"/>
    <property type="match status" value="1"/>
</dbReference>
<dbReference type="PROSITE" id="PS51349">
    <property type="entry name" value="FMN_HYDROXY_ACID_DH_2"/>
    <property type="match status" value="1"/>
</dbReference>
<comment type="cofactor">
    <cofactor evidence="1">
        <name>FMN</name>
        <dbReference type="ChEBI" id="CHEBI:58210"/>
    </cofactor>
</comment>
<dbReference type="PANTHER" id="PTHR10578">
    <property type="entry name" value="S -2-HYDROXY-ACID OXIDASE-RELATED"/>
    <property type="match status" value="1"/>
</dbReference>
<feature type="binding site" evidence="7">
    <location>
        <position position="112"/>
    </location>
    <ligand>
        <name>FMN</name>
        <dbReference type="ChEBI" id="CHEBI:58210"/>
    </ligand>
</feature>
<evidence type="ECO:0000256" key="3">
    <source>
        <dbReference type="ARBA" id="ARBA00022643"/>
    </source>
</evidence>
<feature type="binding site" evidence="7">
    <location>
        <position position="284"/>
    </location>
    <ligand>
        <name>glyoxylate</name>
        <dbReference type="ChEBI" id="CHEBI:36655"/>
    </ligand>
</feature>
<keyword evidence="3 7" id="KW-0288">FMN</keyword>
<dbReference type="PANTHER" id="PTHR10578:SF107">
    <property type="entry name" value="2-HYDROXYACID OXIDASE 1"/>
    <property type="match status" value="1"/>
</dbReference>
<evidence type="ECO:0000256" key="5">
    <source>
        <dbReference type="ARBA" id="ARBA00024042"/>
    </source>
</evidence>
<dbReference type="PROSITE" id="PS00557">
    <property type="entry name" value="FMN_HYDROXY_ACID_DH_1"/>
    <property type="match status" value="1"/>
</dbReference>
<feature type="binding site" evidence="7">
    <location>
        <position position="257"/>
    </location>
    <ligand>
        <name>FMN</name>
        <dbReference type="ChEBI" id="CHEBI:58210"/>
    </ligand>
</feature>